<dbReference type="EMBL" id="JANCLT010000012">
    <property type="protein sequence ID" value="MCP8970584.1"/>
    <property type="molecule type" value="Genomic_DNA"/>
</dbReference>
<dbReference type="AlphaFoldDB" id="A0AA42BSI7"/>
<evidence type="ECO:0000313" key="2">
    <source>
        <dbReference type="Proteomes" id="UP001156102"/>
    </source>
</evidence>
<protein>
    <submittedName>
        <fullName evidence="1">Uncharacterized protein</fullName>
    </submittedName>
</protein>
<dbReference type="RefSeq" id="WP_254760499.1">
    <property type="nucleotide sequence ID" value="NZ_JANCLT010000012.1"/>
</dbReference>
<reference evidence="1" key="1">
    <citation type="submission" date="2022-07" db="EMBL/GenBank/DDBJ databases">
        <authorList>
            <person name="Li W.-J."/>
            <person name="Deng Q.-Q."/>
        </authorList>
    </citation>
    <scope>NUCLEOTIDE SEQUENCE</scope>
    <source>
        <strain evidence="1">SYSU M60031</strain>
    </source>
</reference>
<evidence type="ECO:0000313" key="1">
    <source>
        <dbReference type="EMBL" id="MCP8970584.1"/>
    </source>
</evidence>
<name>A0AA42BSI7_9BACI</name>
<sequence>MRNQYAWLNSTPYLYSSQALRGLYSDARSKEEKRAIQRHIERHNADSPIYPGYFDLCEDIEEELEVRVLDWEELQEEFEIVKRGSKIEFRRRRDD</sequence>
<comment type="caution">
    <text evidence="1">The sequence shown here is derived from an EMBL/GenBank/DDBJ whole genome shotgun (WGS) entry which is preliminary data.</text>
</comment>
<proteinExistence type="predicted"/>
<accession>A0AA42BSI7</accession>
<gene>
    <name evidence="1" type="ORF">NK662_18865</name>
</gene>
<dbReference type="Proteomes" id="UP001156102">
    <property type="component" value="Unassembled WGS sequence"/>
</dbReference>
<organism evidence="1 2">
    <name type="scientific">Ectobacillus ponti</name>
    <dbReference type="NCBI Taxonomy" id="2961894"/>
    <lineage>
        <taxon>Bacteria</taxon>
        <taxon>Bacillati</taxon>
        <taxon>Bacillota</taxon>
        <taxon>Bacilli</taxon>
        <taxon>Bacillales</taxon>
        <taxon>Bacillaceae</taxon>
        <taxon>Ectobacillus</taxon>
    </lineage>
</organism>
<keyword evidence="2" id="KW-1185">Reference proteome</keyword>